<reference evidence="2 3" key="1">
    <citation type="journal article" date="2013" name="Curr. Biol.">
        <title>The Genome of the Foraminiferan Reticulomyxa filosa.</title>
        <authorList>
            <person name="Glockner G."/>
            <person name="Hulsmann N."/>
            <person name="Schleicher M."/>
            <person name="Noegel A.A."/>
            <person name="Eichinger L."/>
            <person name="Gallinger C."/>
            <person name="Pawlowski J."/>
            <person name="Sierra R."/>
            <person name="Euteneuer U."/>
            <person name="Pillet L."/>
            <person name="Moustafa A."/>
            <person name="Platzer M."/>
            <person name="Groth M."/>
            <person name="Szafranski K."/>
            <person name="Schliwa M."/>
        </authorList>
    </citation>
    <scope>NUCLEOTIDE SEQUENCE [LARGE SCALE GENOMIC DNA]</scope>
</reference>
<dbReference type="CDD" id="cd02257">
    <property type="entry name" value="Peptidase_C19"/>
    <property type="match status" value="1"/>
</dbReference>
<gene>
    <name evidence="2" type="ORF">RFI_34773</name>
</gene>
<dbReference type="SUPFAM" id="SSF54001">
    <property type="entry name" value="Cysteine proteinases"/>
    <property type="match status" value="1"/>
</dbReference>
<dbReference type="AlphaFoldDB" id="X6LPI5"/>
<evidence type="ECO:0000313" key="2">
    <source>
        <dbReference type="EMBL" id="ETO02645.1"/>
    </source>
</evidence>
<dbReference type="OrthoDB" id="289038at2759"/>
<evidence type="ECO:0000313" key="3">
    <source>
        <dbReference type="Proteomes" id="UP000023152"/>
    </source>
</evidence>
<dbReference type="Gene3D" id="3.90.70.10">
    <property type="entry name" value="Cysteine proteinases"/>
    <property type="match status" value="1"/>
</dbReference>
<accession>X6LPI5</accession>
<dbReference type="InterPro" id="IPR038765">
    <property type="entry name" value="Papain-like_cys_pep_sf"/>
</dbReference>
<protein>
    <recommendedName>
        <fullName evidence="1">USP domain-containing protein</fullName>
    </recommendedName>
</protein>
<sequence>MTIFEKNEILLKSLNESLQEVFDIEYVPKKQFKCHCRTATTDIVVQKKMLIGPQYLIIPLKRGKYNHSISFEQLFNLNSQTYQLCGICCRYLNSSNNCHNVAHVRRFYDNKWYEIDDDIIFFEGISLPQKTFSNATVLIYQKIDTRILS</sequence>
<dbReference type="EMBL" id="ASPP01035245">
    <property type="protein sequence ID" value="ETO02645.1"/>
    <property type="molecule type" value="Genomic_DNA"/>
</dbReference>
<dbReference type="Proteomes" id="UP000023152">
    <property type="component" value="Unassembled WGS sequence"/>
</dbReference>
<evidence type="ECO:0000259" key="1">
    <source>
        <dbReference type="PROSITE" id="PS50235"/>
    </source>
</evidence>
<organism evidence="2 3">
    <name type="scientific">Reticulomyxa filosa</name>
    <dbReference type="NCBI Taxonomy" id="46433"/>
    <lineage>
        <taxon>Eukaryota</taxon>
        <taxon>Sar</taxon>
        <taxon>Rhizaria</taxon>
        <taxon>Retaria</taxon>
        <taxon>Foraminifera</taxon>
        <taxon>Monothalamids</taxon>
        <taxon>Reticulomyxidae</taxon>
        <taxon>Reticulomyxa</taxon>
    </lineage>
</organism>
<feature type="domain" description="USP" evidence="1">
    <location>
        <begin position="1"/>
        <end position="143"/>
    </location>
</feature>
<keyword evidence="3" id="KW-1185">Reference proteome</keyword>
<name>X6LPI5_RETFI</name>
<dbReference type="PROSITE" id="PS50235">
    <property type="entry name" value="USP_3"/>
    <property type="match status" value="1"/>
</dbReference>
<dbReference type="InterPro" id="IPR028889">
    <property type="entry name" value="USP"/>
</dbReference>
<proteinExistence type="predicted"/>
<comment type="caution">
    <text evidence="2">The sequence shown here is derived from an EMBL/GenBank/DDBJ whole genome shotgun (WGS) entry which is preliminary data.</text>
</comment>